<sequence>MNKTRTKNYSSLGLDTGTIADLQSASVIGIYEDLSPVVSFVQNNGLTKSFSNILYFSAANDLGQLTRTSQQLSVVFDVINYVLGDKSPSANLPIKLALLEEVTHLNDAYVMVISNLKVVYKIYGMRKPAVVVSITKILQCLVEYNNSNIFSQFTESFDFDHTAVHNILVPTRDDFEKKIIDEKSMRWAFVEFWISLCSASNPTLRKTLLTNFKIMNNFWKYMEMEKFESITRILNFLDQYVCSESTFKRATKCRILNENFLYNVRSLFSLVKSENDRQSDNDDVFDFTDFKTTFLKFMNVLVSDTEKGITYPENEFGSPLVVNSVSFNINNKLIYTLLTAMKPWDSYTQLQFVMQILNNNHELLLPYMHWIVSNSGGYHEPTLSSYWIGHTLLYCEILKSRHLPLKAEFVSLSPLSKGALSECIAFPSDLVKQLGLQLILLQLQKLLNAKSVDQSLKDFVLSNLPSHTAILPLLTHENKLLKLTATLIVAAQEELAPKSSSSATVCVVTKELSVLNLNSKNSDSFDLILLDLYLSIQSSNELKWWNKLPGENSFFTSLLKFSNLPLLRHKILKILQKLTKSTLVFNEDNLIESPLLVLIETTALFHDSPQFNKIWACLDETISRAVSSPYKYLDKSHKRYNDISIFLVVLFEQMNYVPGLASETSLFGWLNQLAIGMLTIGECSNGITKAAADSGIKISLNYSKFQEVGQIISNYDFARALSVLNALIDMKKATSEIFNLMTNMGDFLASADISRRSFISYVTSPSRWRFLTRLGEQSITDHEILAICLYCELLRTIKIDLEGSEIRHFILKQAATALSKKNQALLRKFIPFLSVGQLKELAMGLINEMVVLEACKLLLEKDIDFDANITFLMSINSPTVHEVLPRLTLNAEHVEMVINNPNFFYLLEIPSSVLRECLLKAENLPDRLLYQISAAYPEIAEKFQSRIIRLALSMDEWVNSLKIFTAYNSLFDQDHVVDLVFRRQESQTKKAMNSVFIGLVESIIKSLTSVPDQINLWLHRAMLYVTKRFAESDTLSDSFEKFLHSLQNLFVSQKRLSRLVPVKILDAQLQVLLASHLWSSQSKVLEYVNHVIISVDPKTIDSEKLLQLFINNDKNPLRNLPNSKNSSTRFQASLVIYSLFNLNENASSTMTLQENILALYLGSQRADDLLLKDVLQKIEKNITQTWVSQITNWDYQNEMSQEELDIVGEERLFIRDSSSFVVALNKTFVKRTTESNFSDQQIPQEKNYQNFEAFFHKCPSGTHQETTYDPEFLMLLIINNEELVKETEEGFRFNLTKLVDSGLLRFVITSLSFNRVREIAKIVLMGVLKTLCDETVTYRDKSIMKVFVSSILHSTKILDHAVPLVWYIAGSLCSILTTPGHYLYEQVHRYVLSTPAFKPNSIPLFNLLASNAKTDDLVEEDDYYKSVTWLVVQMAEGIKTSEDIKLLKSRDVLEWMFNLYNSKYASNRLRANILNFLYSIQRVGPDGTDMVTTKFAGLSTLEVIKRSAHANRFYGLQERLNVDQLTLRMGLQNRQKRLANWTLGNLGSSVKRVHLAK</sequence>
<feature type="domain" description="URB1 C-terminal" evidence="2">
    <location>
        <begin position="1304"/>
        <end position="1499"/>
    </location>
</feature>
<dbReference type="RefSeq" id="XP_018711726.1">
    <property type="nucleotide sequence ID" value="XM_018858850.1"/>
</dbReference>
<evidence type="ECO:0000313" key="4">
    <source>
        <dbReference type="EMBL" id="OBA21216.1"/>
    </source>
</evidence>
<evidence type="ECO:0000259" key="2">
    <source>
        <dbReference type="Pfam" id="PF16201"/>
    </source>
</evidence>
<dbReference type="STRING" id="869754.A0A1A0HB28"/>
<evidence type="ECO:0000313" key="5">
    <source>
        <dbReference type="Proteomes" id="UP000092555"/>
    </source>
</evidence>
<dbReference type="EMBL" id="LXTC01000003">
    <property type="protein sequence ID" value="OBA21216.1"/>
    <property type="molecule type" value="Genomic_DNA"/>
</dbReference>
<dbReference type="PANTHER" id="PTHR13500:SF0">
    <property type="entry name" value="NUCLEOLAR PRE-RIBOSOMAL-ASSOCIATED PROTEIN 1"/>
    <property type="match status" value="1"/>
</dbReference>
<dbReference type="InterPro" id="IPR032436">
    <property type="entry name" value="URB1_C"/>
</dbReference>
<dbReference type="GO" id="GO:0000463">
    <property type="term" value="P:maturation of LSU-rRNA from tricistronic rRNA transcript (SSU-rRNA, 5.8S rRNA, LSU-rRNA)"/>
    <property type="evidence" value="ECO:0007669"/>
    <property type="project" value="TreeGrafter"/>
</dbReference>
<evidence type="ECO:0008006" key="6">
    <source>
        <dbReference type="Google" id="ProtNLM"/>
    </source>
</evidence>
<dbReference type="OrthoDB" id="72892at2759"/>
<name>A0A1A0HB28_9ASCO</name>
<dbReference type="Pfam" id="PF26140">
    <property type="entry name" value="HEAT_URB1"/>
    <property type="match status" value="1"/>
</dbReference>
<dbReference type="InterPro" id="IPR059018">
    <property type="entry name" value="HEAT_URB1"/>
</dbReference>
<dbReference type="PANTHER" id="PTHR13500">
    <property type="entry name" value="NUCLEOLAR PRERIBOSOMAL-ASSOCIATED PROTEIN 1"/>
    <property type="match status" value="1"/>
</dbReference>
<feature type="domain" description="URB1 N-terminal" evidence="1">
    <location>
        <begin position="111"/>
        <end position="390"/>
    </location>
</feature>
<dbReference type="InterPro" id="IPR021714">
    <property type="entry name" value="URB1_N"/>
</dbReference>
<gene>
    <name evidence="4" type="ORF">METBIDRAFT_78253</name>
</gene>
<accession>A0A1A0HB28</accession>
<dbReference type="Proteomes" id="UP000092555">
    <property type="component" value="Unassembled WGS sequence"/>
</dbReference>
<protein>
    <recommendedName>
        <fullName evidence="6">Nucleolar pre-ribosomal-associated protein 1 C-terminal domain-containing protein</fullName>
    </recommendedName>
</protein>
<evidence type="ECO:0000259" key="1">
    <source>
        <dbReference type="Pfam" id="PF11707"/>
    </source>
</evidence>
<dbReference type="GO" id="GO:0000466">
    <property type="term" value="P:maturation of 5.8S rRNA from tricistronic rRNA transcript (SSU-rRNA, 5.8S rRNA, LSU-rRNA)"/>
    <property type="evidence" value="ECO:0007669"/>
    <property type="project" value="TreeGrafter"/>
</dbReference>
<dbReference type="GeneID" id="30031826"/>
<dbReference type="InterPro" id="IPR039844">
    <property type="entry name" value="URB1"/>
</dbReference>
<feature type="domain" description="URB1 central HEAT repeat" evidence="3">
    <location>
        <begin position="539"/>
        <end position="692"/>
    </location>
</feature>
<dbReference type="Pfam" id="PF16201">
    <property type="entry name" value="NopRA1"/>
    <property type="match status" value="1"/>
</dbReference>
<keyword evidence="5" id="KW-1185">Reference proteome</keyword>
<dbReference type="GO" id="GO:0005730">
    <property type="term" value="C:nucleolus"/>
    <property type="evidence" value="ECO:0007669"/>
    <property type="project" value="TreeGrafter"/>
</dbReference>
<reference evidence="4 5" key="1">
    <citation type="submission" date="2016-05" db="EMBL/GenBank/DDBJ databases">
        <title>Comparative genomics of biotechnologically important yeasts.</title>
        <authorList>
            <consortium name="DOE Joint Genome Institute"/>
            <person name="Riley R."/>
            <person name="Haridas S."/>
            <person name="Wolfe K.H."/>
            <person name="Lopes M.R."/>
            <person name="Hittinger C.T."/>
            <person name="Goker M."/>
            <person name="Salamov A."/>
            <person name="Wisecaver J."/>
            <person name="Long T.M."/>
            <person name="Aerts A.L."/>
            <person name="Barry K."/>
            <person name="Choi C."/>
            <person name="Clum A."/>
            <person name="Coughlan A.Y."/>
            <person name="Deshpande S."/>
            <person name="Douglass A.P."/>
            <person name="Hanson S.J."/>
            <person name="Klenk H.-P."/>
            <person name="LaButti K."/>
            <person name="Lapidus A."/>
            <person name="Lindquist E."/>
            <person name="Lipzen A."/>
            <person name="Meier-kolthoff J.P."/>
            <person name="Ohm R.A."/>
            <person name="Otillar R.P."/>
            <person name="Pangilinan J."/>
            <person name="Peng Y."/>
            <person name="Rokas A."/>
            <person name="Rosa C.A."/>
            <person name="Scheuner C."/>
            <person name="Sibirny A.A."/>
            <person name="Slot J.C."/>
            <person name="Stielow J.B."/>
            <person name="Sun H."/>
            <person name="Kurtzman C.P."/>
            <person name="Blackwell M."/>
            <person name="Grigoriev I.V."/>
            <person name="Jeffries T.W."/>
        </authorList>
    </citation>
    <scope>NUCLEOTIDE SEQUENCE [LARGE SCALE GENOMIC DNA]</scope>
    <source>
        <strain evidence="4 5">NRRL YB-4993</strain>
    </source>
</reference>
<comment type="caution">
    <text evidence="4">The sequence shown here is derived from an EMBL/GenBank/DDBJ whole genome shotgun (WGS) entry which is preliminary data.</text>
</comment>
<proteinExistence type="predicted"/>
<evidence type="ECO:0000259" key="3">
    <source>
        <dbReference type="Pfam" id="PF26140"/>
    </source>
</evidence>
<organism evidence="4 5">
    <name type="scientific">Metschnikowia bicuspidata var. bicuspidata NRRL YB-4993</name>
    <dbReference type="NCBI Taxonomy" id="869754"/>
    <lineage>
        <taxon>Eukaryota</taxon>
        <taxon>Fungi</taxon>
        <taxon>Dikarya</taxon>
        <taxon>Ascomycota</taxon>
        <taxon>Saccharomycotina</taxon>
        <taxon>Pichiomycetes</taxon>
        <taxon>Metschnikowiaceae</taxon>
        <taxon>Metschnikowia</taxon>
    </lineage>
</organism>
<dbReference type="Pfam" id="PF11707">
    <property type="entry name" value="Npa1"/>
    <property type="match status" value="1"/>
</dbReference>